<keyword evidence="3" id="KW-0238">DNA-binding</keyword>
<dbReference type="InterPro" id="IPR000847">
    <property type="entry name" value="LysR_HTH_N"/>
</dbReference>
<dbReference type="SUPFAM" id="SSF53850">
    <property type="entry name" value="Periplasmic binding protein-like II"/>
    <property type="match status" value="1"/>
</dbReference>
<dbReference type="AlphaFoldDB" id="A0A158DI38"/>
<gene>
    <name evidence="6" type="ORF">AWB76_07003</name>
</gene>
<dbReference type="Pfam" id="PF03466">
    <property type="entry name" value="LysR_substrate"/>
    <property type="match status" value="1"/>
</dbReference>
<keyword evidence="2" id="KW-0805">Transcription regulation</keyword>
<evidence type="ECO:0000313" key="6">
    <source>
        <dbReference type="EMBL" id="SAK94279.1"/>
    </source>
</evidence>
<dbReference type="PANTHER" id="PTHR30537">
    <property type="entry name" value="HTH-TYPE TRANSCRIPTIONAL REGULATOR"/>
    <property type="match status" value="1"/>
</dbReference>
<evidence type="ECO:0000259" key="5">
    <source>
        <dbReference type="PROSITE" id="PS50931"/>
    </source>
</evidence>
<dbReference type="Gene3D" id="1.10.10.10">
    <property type="entry name" value="Winged helix-like DNA-binding domain superfamily/Winged helix DNA-binding domain"/>
    <property type="match status" value="1"/>
</dbReference>
<proteinExistence type="inferred from homology"/>
<dbReference type="EMBL" id="FCOI02000042">
    <property type="protein sequence ID" value="SAK94279.1"/>
    <property type="molecule type" value="Genomic_DNA"/>
</dbReference>
<dbReference type="RefSeq" id="WP_061164561.1">
    <property type="nucleotide sequence ID" value="NZ_FCOI02000042.1"/>
</dbReference>
<dbReference type="Gene3D" id="3.40.190.290">
    <property type="match status" value="1"/>
</dbReference>
<dbReference type="InterPro" id="IPR036390">
    <property type="entry name" value="WH_DNA-bd_sf"/>
</dbReference>
<accession>A0A158DI38</accession>
<evidence type="ECO:0000256" key="2">
    <source>
        <dbReference type="ARBA" id="ARBA00023015"/>
    </source>
</evidence>
<dbReference type="Pfam" id="PF00126">
    <property type="entry name" value="HTH_1"/>
    <property type="match status" value="1"/>
</dbReference>
<dbReference type="Proteomes" id="UP000054624">
    <property type="component" value="Unassembled WGS sequence"/>
</dbReference>
<evidence type="ECO:0000313" key="7">
    <source>
        <dbReference type="Proteomes" id="UP000054624"/>
    </source>
</evidence>
<keyword evidence="7" id="KW-1185">Reference proteome</keyword>
<protein>
    <submittedName>
        <fullName evidence="6">LysR family transcriptional regulator</fullName>
    </submittedName>
</protein>
<sequence length="301" mass="32684">MDRFATMEAFVRVIETGSFSAAARQLRVGQPSISKAVAQLEERLGTRLLSRSTRGLTPTEAGQGFYERAKRALDEANEADLAATGAGTGLTGRLRFSATVTFARLHVMPVLRAFLEAHPALTVEAILDDRSVDLIGENIDIALRMGDPKSMTVTGKRIATSRRLVVATSDYLDRHGTPKRPSDLPNFPAVIYAQGGGGETWTFRKGVKSEVVTLRNMISTTAAEGVREAVFAGMGLAVSTEWMFQPEIDLHRVETVLRDWTLPSLDLWAVYPAGRQATAKARAFAAFISECLAKTPFSPVG</sequence>
<dbReference type="PANTHER" id="PTHR30537:SF5">
    <property type="entry name" value="HTH-TYPE TRANSCRIPTIONAL ACTIVATOR TTDR-RELATED"/>
    <property type="match status" value="1"/>
</dbReference>
<name>A0A158DI38_9BURK</name>
<dbReference type="SUPFAM" id="SSF46785">
    <property type="entry name" value="Winged helix' DNA-binding domain"/>
    <property type="match status" value="1"/>
</dbReference>
<dbReference type="GO" id="GO:0003677">
    <property type="term" value="F:DNA binding"/>
    <property type="evidence" value="ECO:0007669"/>
    <property type="project" value="UniProtKB-KW"/>
</dbReference>
<reference evidence="7" key="1">
    <citation type="submission" date="2016-01" db="EMBL/GenBank/DDBJ databases">
        <authorList>
            <person name="Peeters Charlotte."/>
        </authorList>
    </citation>
    <scope>NUCLEOTIDE SEQUENCE [LARGE SCALE GENOMIC DNA]</scope>
</reference>
<evidence type="ECO:0000256" key="4">
    <source>
        <dbReference type="ARBA" id="ARBA00023163"/>
    </source>
</evidence>
<dbReference type="InterPro" id="IPR005119">
    <property type="entry name" value="LysR_subst-bd"/>
</dbReference>
<evidence type="ECO:0000256" key="3">
    <source>
        <dbReference type="ARBA" id="ARBA00023125"/>
    </source>
</evidence>
<comment type="similarity">
    <text evidence="1">Belongs to the LysR transcriptional regulatory family.</text>
</comment>
<dbReference type="FunFam" id="1.10.10.10:FF:000001">
    <property type="entry name" value="LysR family transcriptional regulator"/>
    <property type="match status" value="1"/>
</dbReference>
<dbReference type="PRINTS" id="PR00039">
    <property type="entry name" value="HTHLYSR"/>
</dbReference>
<evidence type="ECO:0000256" key="1">
    <source>
        <dbReference type="ARBA" id="ARBA00009437"/>
    </source>
</evidence>
<dbReference type="InterPro" id="IPR036388">
    <property type="entry name" value="WH-like_DNA-bd_sf"/>
</dbReference>
<dbReference type="InterPro" id="IPR058163">
    <property type="entry name" value="LysR-type_TF_proteobact-type"/>
</dbReference>
<dbReference type="CDD" id="cd08422">
    <property type="entry name" value="PBP2_CrgA_like"/>
    <property type="match status" value="1"/>
</dbReference>
<dbReference type="STRING" id="1777137.AWB76_07003"/>
<feature type="domain" description="HTH lysR-type" evidence="5">
    <location>
        <begin position="1"/>
        <end position="59"/>
    </location>
</feature>
<keyword evidence="4" id="KW-0804">Transcription</keyword>
<organism evidence="6 7">
    <name type="scientific">Caballeronia temeraria</name>
    <dbReference type="NCBI Taxonomy" id="1777137"/>
    <lineage>
        <taxon>Bacteria</taxon>
        <taxon>Pseudomonadati</taxon>
        <taxon>Pseudomonadota</taxon>
        <taxon>Betaproteobacteria</taxon>
        <taxon>Burkholderiales</taxon>
        <taxon>Burkholderiaceae</taxon>
        <taxon>Caballeronia</taxon>
    </lineage>
</organism>
<dbReference type="PROSITE" id="PS50931">
    <property type="entry name" value="HTH_LYSR"/>
    <property type="match status" value="1"/>
</dbReference>
<dbReference type="OrthoDB" id="9786526at2"/>
<dbReference type="GO" id="GO:0003700">
    <property type="term" value="F:DNA-binding transcription factor activity"/>
    <property type="evidence" value="ECO:0007669"/>
    <property type="project" value="InterPro"/>
</dbReference>